<keyword evidence="2" id="KW-1185">Reference proteome</keyword>
<dbReference type="Proteomes" id="UP000826462">
    <property type="component" value="Chromosome 1"/>
</dbReference>
<protein>
    <submittedName>
        <fullName evidence="1">Uncharacterized protein</fullName>
    </submittedName>
</protein>
<evidence type="ECO:0000313" key="1">
    <source>
        <dbReference type="EMBL" id="QYD70122.1"/>
    </source>
</evidence>
<organism evidence="1 2">
    <name type="scientific">Paraburkholderia edwinii</name>
    <dbReference type="NCBI Taxonomy" id="2861782"/>
    <lineage>
        <taxon>Bacteria</taxon>
        <taxon>Pseudomonadati</taxon>
        <taxon>Pseudomonadota</taxon>
        <taxon>Betaproteobacteria</taxon>
        <taxon>Burkholderiales</taxon>
        <taxon>Burkholderiaceae</taxon>
        <taxon>Paraburkholderia</taxon>
    </lineage>
</organism>
<evidence type="ECO:0000313" key="2">
    <source>
        <dbReference type="Proteomes" id="UP000826462"/>
    </source>
</evidence>
<proteinExistence type="predicted"/>
<accession>A0ABX8US00</accession>
<gene>
    <name evidence="1" type="ORF">KZJ38_07380</name>
</gene>
<reference evidence="1 2" key="1">
    <citation type="submission" date="2021-07" db="EMBL/GenBank/DDBJ databases">
        <title>Paraburkholderia edwinii protects Aspergillus sp. from phenazines by acting as a toxin sponge.</title>
        <authorList>
            <person name="Dahlstrom K.M."/>
            <person name="Newman D.K."/>
        </authorList>
    </citation>
    <scope>NUCLEOTIDE SEQUENCE [LARGE SCALE GENOMIC DNA]</scope>
    <source>
        <strain evidence="1 2">Pe01</strain>
    </source>
</reference>
<sequence length="57" mass="6383">MKAFHVDVYEEGDNDGQFFEDGDFDTKAEAVKFAEFEACRGLAAVVKCPDGHCEEYT</sequence>
<name>A0ABX8US00_9BURK</name>
<dbReference type="EMBL" id="CP080095">
    <property type="protein sequence ID" value="QYD70122.1"/>
    <property type="molecule type" value="Genomic_DNA"/>
</dbReference>
<dbReference type="RefSeq" id="WP_219799449.1">
    <property type="nucleotide sequence ID" value="NZ_CP080095.1"/>
</dbReference>